<gene>
    <name evidence="1" type="ORF">JOH49_003290</name>
</gene>
<dbReference type="InterPro" id="IPR012337">
    <property type="entry name" value="RNaseH-like_sf"/>
</dbReference>
<evidence type="ECO:0000313" key="1">
    <source>
        <dbReference type="EMBL" id="MBP1293537.1"/>
    </source>
</evidence>
<dbReference type="InterPro" id="IPR047768">
    <property type="entry name" value="Tn5p-like"/>
</dbReference>
<sequence>MHKSGATWVKASRWFVRTGPTRRPPRFLSNERVNEADILCGHFEATRGRATAADGPILVLHDTTEFSFKREKPDLIGFTGKTAGRTRCDILMHSSLAVTTEGLPFGLAAIKFWTRKKFKGTTALKRKINPTRVPIEQKESIRWLENLRQSTDLLAAPGRCVHIGDRESDIYELFCLADEVGTHFLVRTCVDRLAGDGNHTITDEMDEVAVKGLHRIKVFAVSAYETN</sequence>
<dbReference type="SUPFAM" id="SSF53098">
    <property type="entry name" value="Ribonuclease H-like"/>
    <property type="match status" value="1"/>
</dbReference>
<reference evidence="1" key="1">
    <citation type="submission" date="2021-02" db="EMBL/GenBank/DDBJ databases">
        <title>Genomic Encyclopedia of Type Strains, Phase IV (KMG-V): Genome sequencing to study the core and pangenomes of soil and plant-associated prokaryotes.</title>
        <authorList>
            <person name="Whitman W."/>
        </authorList>
    </citation>
    <scope>NUCLEOTIDE SEQUENCE</scope>
    <source>
        <strain evidence="1">USDA 406</strain>
    </source>
</reference>
<proteinExistence type="predicted"/>
<dbReference type="PANTHER" id="PTHR37319">
    <property type="entry name" value="TRANSPOSASE"/>
    <property type="match status" value="1"/>
</dbReference>
<dbReference type="AlphaFoldDB" id="A0A8I1Y5H8"/>
<evidence type="ECO:0000313" key="2">
    <source>
        <dbReference type="Proteomes" id="UP000673383"/>
    </source>
</evidence>
<dbReference type="EMBL" id="JAFICZ010000001">
    <property type="protein sequence ID" value="MBP1293537.1"/>
    <property type="molecule type" value="Genomic_DNA"/>
</dbReference>
<protein>
    <submittedName>
        <fullName evidence="1">Uncharacterized protein</fullName>
    </submittedName>
</protein>
<organism evidence="1 2">
    <name type="scientific">Bradyrhizobium elkanii</name>
    <dbReference type="NCBI Taxonomy" id="29448"/>
    <lineage>
        <taxon>Bacteria</taxon>
        <taxon>Pseudomonadati</taxon>
        <taxon>Pseudomonadota</taxon>
        <taxon>Alphaproteobacteria</taxon>
        <taxon>Hyphomicrobiales</taxon>
        <taxon>Nitrobacteraceae</taxon>
        <taxon>Bradyrhizobium</taxon>
    </lineage>
</organism>
<accession>A0A8I1Y5H8</accession>
<dbReference type="Gene3D" id="3.90.350.10">
    <property type="entry name" value="Transposase Inhibitor Protein From Tn5, Chain A, domain 1"/>
    <property type="match status" value="1"/>
</dbReference>
<name>A0A8I1Y5H8_BRAEL</name>
<dbReference type="PANTHER" id="PTHR37319:SF1">
    <property type="entry name" value="TRANSPOSASE TN5 DIMERISATION DOMAIN-CONTAINING PROTEIN"/>
    <property type="match status" value="1"/>
</dbReference>
<dbReference type="Proteomes" id="UP000673383">
    <property type="component" value="Unassembled WGS sequence"/>
</dbReference>
<comment type="caution">
    <text evidence="1">The sequence shown here is derived from an EMBL/GenBank/DDBJ whole genome shotgun (WGS) entry which is preliminary data.</text>
</comment>